<proteinExistence type="predicted"/>
<dbReference type="InterPro" id="IPR050438">
    <property type="entry name" value="LMW_PTPase"/>
</dbReference>
<dbReference type="InterPro" id="IPR023485">
    <property type="entry name" value="Ptyr_pPase"/>
</dbReference>
<evidence type="ECO:0000313" key="4">
    <source>
        <dbReference type="EMBL" id="MFC4200474.1"/>
    </source>
</evidence>
<dbReference type="EC" id="3.1.3.48" evidence="1"/>
<evidence type="ECO:0000313" key="5">
    <source>
        <dbReference type="Proteomes" id="UP001595848"/>
    </source>
</evidence>
<dbReference type="EMBL" id="JBHSBV010000002">
    <property type="protein sequence ID" value="MFC4200474.1"/>
    <property type="molecule type" value="Genomic_DNA"/>
</dbReference>
<reference evidence="5" key="1">
    <citation type="journal article" date="2019" name="Int. J. Syst. Evol. Microbiol.">
        <title>The Global Catalogue of Microorganisms (GCM) 10K type strain sequencing project: providing services to taxonomists for standard genome sequencing and annotation.</title>
        <authorList>
            <consortium name="The Broad Institute Genomics Platform"/>
            <consortium name="The Broad Institute Genome Sequencing Center for Infectious Disease"/>
            <person name="Wu L."/>
            <person name="Ma J."/>
        </authorList>
    </citation>
    <scope>NUCLEOTIDE SEQUENCE [LARGE SCALE GENOMIC DNA]</scope>
    <source>
        <strain evidence="5">LMG 24813</strain>
    </source>
</reference>
<dbReference type="RefSeq" id="WP_217964276.1">
    <property type="nucleotide sequence ID" value="NZ_JAHTBN010000003.1"/>
</dbReference>
<accession>A0ABV8NVL7</accession>
<feature type="domain" description="Phosphotyrosine protein phosphatase I" evidence="3">
    <location>
        <begin position="2"/>
        <end position="143"/>
    </location>
</feature>
<comment type="caution">
    <text evidence="4">The sequence shown here is derived from an EMBL/GenBank/DDBJ whole genome shotgun (WGS) entry which is preliminary data.</text>
</comment>
<gene>
    <name evidence="4" type="ORF">ACFOY1_05870</name>
</gene>
<evidence type="ECO:0000259" key="3">
    <source>
        <dbReference type="SMART" id="SM00226"/>
    </source>
</evidence>
<keyword evidence="4" id="KW-0378">Hydrolase</keyword>
<organism evidence="4 5">
    <name type="scientific">Candidimonas humi</name>
    <dbReference type="NCBI Taxonomy" id="683355"/>
    <lineage>
        <taxon>Bacteria</taxon>
        <taxon>Pseudomonadati</taxon>
        <taxon>Pseudomonadota</taxon>
        <taxon>Betaproteobacteria</taxon>
        <taxon>Burkholderiales</taxon>
        <taxon>Alcaligenaceae</taxon>
        <taxon>Candidimonas</taxon>
    </lineage>
</organism>
<protein>
    <recommendedName>
        <fullName evidence="1">protein-tyrosine-phosphatase</fullName>
        <ecNumber evidence="1">3.1.3.48</ecNumber>
    </recommendedName>
</protein>
<dbReference type="PANTHER" id="PTHR11717">
    <property type="entry name" value="LOW MOLECULAR WEIGHT PROTEIN TYROSINE PHOSPHATASE"/>
    <property type="match status" value="1"/>
</dbReference>
<name>A0ABV8NVL7_9BURK</name>
<dbReference type="PANTHER" id="PTHR11717:SF31">
    <property type="entry name" value="LOW MOLECULAR WEIGHT PROTEIN-TYROSINE-PHOSPHATASE ETP-RELATED"/>
    <property type="match status" value="1"/>
</dbReference>
<evidence type="ECO:0000256" key="1">
    <source>
        <dbReference type="ARBA" id="ARBA00013064"/>
    </source>
</evidence>
<dbReference type="CDD" id="cd16343">
    <property type="entry name" value="LMWPTP"/>
    <property type="match status" value="1"/>
</dbReference>
<comment type="catalytic activity">
    <reaction evidence="2">
        <text>O-phospho-L-tyrosyl-[protein] + H2O = L-tyrosyl-[protein] + phosphate</text>
        <dbReference type="Rhea" id="RHEA:10684"/>
        <dbReference type="Rhea" id="RHEA-COMP:10136"/>
        <dbReference type="Rhea" id="RHEA-COMP:20101"/>
        <dbReference type="ChEBI" id="CHEBI:15377"/>
        <dbReference type="ChEBI" id="CHEBI:43474"/>
        <dbReference type="ChEBI" id="CHEBI:46858"/>
        <dbReference type="ChEBI" id="CHEBI:61978"/>
        <dbReference type="EC" id="3.1.3.48"/>
    </reaction>
</comment>
<dbReference type="GO" id="GO:0004725">
    <property type="term" value="F:protein tyrosine phosphatase activity"/>
    <property type="evidence" value="ECO:0007669"/>
    <property type="project" value="UniProtKB-EC"/>
</dbReference>
<dbReference type="SMART" id="SM00226">
    <property type="entry name" value="LMWPc"/>
    <property type="match status" value="1"/>
</dbReference>
<sequence>MDKILTVCIGNICRSPTAEAVLRQLLPRTRVWSAGLAALVGQEADPLAQAVAREHQLNLSAHRAQQLAGWMCTDADLILVMENSQRQEIERLYPYARGKVHCLGIAKAGQPPVDIADPYRQGLDAFQTAYQHIELGARQWAHRIERLS</sequence>
<dbReference type="Pfam" id="PF01451">
    <property type="entry name" value="LMWPc"/>
    <property type="match status" value="1"/>
</dbReference>
<dbReference type="Proteomes" id="UP001595848">
    <property type="component" value="Unassembled WGS sequence"/>
</dbReference>
<keyword evidence="5" id="KW-1185">Reference proteome</keyword>
<evidence type="ECO:0000256" key="2">
    <source>
        <dbReference type="ARBA" id="ARBA00051722"/>
    </source>
</evidence>